<feature type="disulfide bond" evidence="18">
    <location>
        <begin position="24"/>
        <end position="93"/>
    </location>
</feature>
<dbReference type="Gene3D" id="2.40.50.120">
    <property type="match status" value="1"/>
</dbReference>
<feature type="disulfide bond" evidence="18">
    <location>
        <begin position="168"/>
        <end position="189"/>
    </location>
</feature>
<dbReference type="GO" id="GO:0002020">
    <property type="term" value="F:protease binding"/>
    <property type="evidence" value="ECO:0007669"/>
    <property type="project" value="TreeGrafter"/>
</dbReference>
<feature type="disulfide bond" evidence="18">
    <location>
        <begin position="150"/>
        <end position="197"/>
    </location>
</feature>
<keyword evidence="14" id="KW-0481">Metalloenzyme inhibitor</keyword>
<dbReference type="PANTHER" id="PTHR11844:SF20">
    <property type="entry name" value="METALLOPROTEINASE INHIBITOR 1"/>
    <property type="match status" value="1"/>
</dbReference>
<dbReference type="GO" id="GO:0008270">
    <property type="term" value="F:zinc ion binding"/>
    <property type="evidence" value="ECO:0007669"/>
    <property type="project" value="Ensembl"/>
</dbReference>
<dbReference type="EMBL" id="GEBF01006839">
    <property type="protein sequence ID" value="JAN96793.1"/>
    <property type="molecule type" value="Transcribed_RNA"/>
</dbReference>
<dbReference type="GO" id="GO:0005615">
    <property type="term" value="C:extracellular space"/>
    <property type="evidence" value="ECO:0007669"/>
    <property type="project" value="Ensembl"/>
</dbReference>
<evidence type="ECO:0000313" key="23">
    <source>
        <dbReference type="RefSeq" id="XP_004875356.1"/>
    </source>
</evidence>
<keyword evidence="5" id="KW-0597">Phosphoprotein</keyword>
<dbReference type="GO" id="GO:0008083">
    <property type="term" value="F:growth factor activity"/>
    <property type="evidence" value="ECO:0007669"/>
    <property type="project" value="UniProtKB-KW"/>
</dbReference>
<evidence type="ECO:0000256" key="19">
    <source>
        <dbReference type="SAM" id="SignalP"/>
    </source>
</evidence>
<dbReference type="GO" id="GO:0009725">
    <property type="term" value="P:response to hormone"/>
    <property type="evidence" value="ECO:0007669"/>
    <property type="project" value="TreeGrafter"/>
</dbReference>
<dbReference type="PROSITE" id="PS50189">
    <property type="entry name" value="NTR"/>
    <property type="match status" value="1"/>
</dbReference>
<dbReference type="OrthoDB" id="6041373at2759"/>
<dbReference type="CTD" id="7076"/>
<keyword evidence="11" id="KW-0339">Growth factor</keyword>
<dbReference type="GO" id="GO:0008191">
    <property type="term" value="F:metalloendopeptidase inhibitor activity"/>
    <property type="evidence" value="ECO:0007669"/>
    <property type="project" value="Ensembl"/>
</dbReference>
<dbReference type="GO" id="GO:1901164">
    <property type="term" value="P:negative regulation of trophoblast cell migration"/>
    <property type="evidence" value="ECO:0007669"/>
    <property type="project" value="Ensembl"/>
</dbReference>
<keyword evidence="4" id="KW-0964">Secreted</keyword>
<dbReference type="SMART" id="SM00206">
    <property type="entry name" value="NTR"/>
    <property type="match status" value="1"/>
</dbReference>
<evidence type="ECO:0000256" key="14">
    <source>
        <dbReference type="ARBA" id="ARBA00023215"/>
    </source>
</evidence>
<proteinExistence type="inferred from homology"/>
<comment type="subcellular location">
    <subcellularLocation>
        <location evidence="1">Secreted</location>
    </subcellularLocation>
</comment>
<keyword evidence="13" id="KW-0325">Glycoprotein</keyword>
<organism evidence="21">
    <name type="scientific">Heterocephalus glaber</name>
    <name type="common">Naked mole rat</name>
    <dbReference type="NCBI Taxonomy" id="10181"/>
    <lineage>
        <taxon>Eukaryota</taxon>
        <taxon>Metazoa</taxon>
        <taxon>Chordata</taxon>
        <taxon>Craniata</taxon>
        <taxon>Vertebrata</taxon>
        <taxon>Euteleostomi</taxon>
        <taxon>Mammalia</taxon>
        <taxon>Eutheria</taxon>
        <taxon>Euarchontoglires</taxon>
        <taxon>Glires</taxon>
        <taxon>Rodentia</taxon>
        <taxon>Hystricomorpha</taxon>
        <taxon>Bathyergidae</taxon>
        <taxon>Heterocephalus</taxon>
    </lineage>
</organism>
<dbReference type="GO" id="GO:0051045">
    <property type="term" value="P:negative regulation of membrane protein ectodomain proteolysis"/>
    <property type="evidence" value="ECO:0007669"/>
    <property type="project" value="Ensembl"/>
</dbReference>
<dbReference type="GO" id="GO:0002248">
    <property type="term" value="P:connective tissue replacement involved in inflammatory response wound healing"/>
    <property type="evidence" value="ECO:0007669"/>
    <property type="project" value="Ensembl"/>
</dbReference>
<accession>A0A0P6J0Q4</accession>
<dbReference type="SUPFAM" id="SSF50242">
    <property type="entry name" value="TIMP-like"/>
    <property type="match status" value="1"/>
</dbReference>
<dbReference type="InterPro" id="IPR001820">
    <property type="entry name" value="TIMP"/>
</dbReference>
<dbReference type="KEGG" id="hgl:101722238"/>
<evidence type="ECO:0000256" key="16">
    <source>
        <dbReference type="ARBA" id="ARBA00030100"/>
    </source>
</evidence>
<dbReference type="GO" id="GO:0008284">
    <property type="term" value="P:positive regulation of cell population proliferation"/>
    <property type="evidence" value="ECO:0007669"/>
    <property type="project" value="Ensembl"/>
</dbReference>
<evidence type="ECO:0000256" key="8">
    <source>
        <dbReference type="ARBA" id="ARBA00022723"/>
    </source>
</evidence>
<protein>
    <recommendedName>
        <fullName evidence="3">Metalloproteinase inhibitor 1</fullName>
    </recommendedName>
    <alternativeName>
        <fullName evidence="16">Tissue inhibitor of metalloproteinases 1</fullName>
    </alternativeName>
</protein>
<dbReference type="FunFam" id="3.90.370.10:FF:000001">
    <property type="entry name" value="Metalloproteinase inhibitor 3"/>
    <property type="match status" value="1"/>
</dbReference>
<feature type="disulfide bond" evidence="18">
    <location>
        <begin position="36"/>
        <end position="147"/>
    </location>
</feature>
<evidence type="ECO:0000256" key="17">
    <source>
        <dbReference type="PIRSR" id="PIRSR601820-1"/>
    </source>
</evidence>
<dbReference type="Proteomes" id="UP000694906">
    <property type="component" value="Unplaced"/>
</dbReference>
<comment type="similarity">
    <text evidence="2">Belongs to the protease inhibitor I35 (TIMP) family.</text>
</comment>
<dbReference type="InterPro" id="IPR001134">
    <property type="entry name" value="Netrin_domain"/>
</dbReference>
<dbReference type="GO" id="GO:0034097">
    <property type="term" value="P:response to cytokine"/>
    <property type="evidence" value="ECO:0007669"/>
    <property type="project" value="TreeGrafter"/>
</dbReference>
<evidence type="ECO:0000313" key="22">
    <source>
        <dbReference type="Proteomes" id="UP000694906"/>
    </source>
</evidence>
<dbReference type="InterPro" id="IPR008993">
    <property type="entry name" value="TIMP-like_OB-fold"/>
</dbReference>
<evidence type="ECO:0000259" key="20">
    <source>
        <dbReference type="PROSITE" id="PS50189"/>
    </source>
</evidence>
<dbReference type="InterPro" id="IPR030490">
    <property type="entry name" value="TIMP_CS"/>
</dbReference>
<dbReference type="GO" id="GO:0005125">
    <property type="term" value="F:cytokine activity"/>
    <property type="evidence" value="ECO:0007669"/>
    <property type="project" value="Ensembl"/>
</dbReference>
<reference evidence="21" key="1">
    <citation type="submission" date="2015-10" db="EMBL/GenBank/DDBJ databases">
        <title>FRAMA: From RNA-seq data to annotated mRNA assemblies.</title>
        <authorList>
            <person name="Bens M."/>
            <person name="Sahm A."/>
            <person name="Jahn N."/>
            <person name="Morhart M."/>
            <person name="Holtze S."/>
            <person name="Hildebrandt T.B."/>
            <person name="Platzer M."/>
            <person name="Szafranski K."/>
        </authorList>
    </citation>
    <scope>NUCLEOTIDE SEQUENCE</scope>
    <source>
        <tissue evidence="21">Skin</tissue>
    </source>
</reference>
<keyword evidence="12 18" id="KW-1015">Disulfide bond</keyword>
<gene>
    <name evidence="21" type="primary">TIMP1</name>
    <name evidence="23" type="synonym">Timp1</name>
</gene>
<feature type="disulfide bond" evidence="18">
    <location>
        <begin position="26"/>
        <end position="122"/>
    </location>
</feature>
<dbReference type="RefSeq" id="XP_004875356.1">
    <property type="nucleotide sequence ID" value="XM_004875299.3"/>
</dbReference>
<keyword evidence="6 23" id="KW-0483">Metalloprotease inhibitor</keyword>
<evidence type="ECO:0000313" key="21">
    <source>
        <dbReference type="EMBL" id="JAN96793.1"/>
    </source>
</evidence>
<evidence type="ECO:0000256" key="6">
    <source>
        <dbReference type="ARBA" id="ARBA00022608"/>
    </source>
</evidence>
<dbReference type="Pfam" id="PF00965">
    <property type="entry name" value="TIMP"/>
    <property type="match status" value="1"/>
</dbReference>
<dbReference type="AlphaFoldDB" id="A0A0P6J0Q4"/>
<evidence type="ECO:0000256" key="2">
    <source>
        <dbReference type="ARBA" id="ARBA00011027"/>
    </source>
</evidence>
<feature type="binding site" evidence="17">
    <location>
        <position position="24"/>
    </location>
    <ligand>
        <name>Zn(2+)</name>
        <dbReference type="ChEBI" id="CHEBI:29105"/>
        <note>ligand shared with metalloproteinase partner</note>
    </ligand>
</feature>
<dbReference type="FunFam" id="2.40.50.120:FF:000016">
    <property type="entry name" value="Metalloproteinase inhibitor 1"/>
    <property type="match status" value="1"/>
</dbReference>
<feature type="signal peptide" evidence="19">
    <location>
        <begin position="1"/>
        <end position="23"/>
    </location>
</feature>
<evidence type="ECO:0000256" key="11">
    <source>
        <dbReference type="ARBA" id="ARBA00023030"/>
    </source>
</evidence>
<keyword evidence="9 19" id="KW-0732">Signal</keyword>
<dbReference type="GO" id="GO:0005604">
    <property type="term" value="C:basement membrane"/>
    <property type="evidence" value="ECO:0007669"/>
    <property type="project" value="Ensembl"/>
</dbReference>
<evidence type="ECO:0000256" key="9">
    <source>
        <dbReference type="ARBA" id="ARBA00022729"/>
    </source>
</evidence>
<keyword evidence="8 17" id="KW-0479">Metal-binding</keyword>
<keyword evidence="7 23" id="KW-0646">Protease inhibitor</keyword>
<evidence type="ECO:0000256" key="15">
    <source>
        <dbReference type="ARBA" id="ARBA00025946"/>
    </source>
</evidence>
<dbReference type="GO" id="GO:0071492">
    <property type="term" value="P:cellular response to UV-A"/>
    <property type="evidence" value="ECO:0007669"/>
    <property type="project" value="Ensembl"/>
</dbReference>
<evidence type="ECO:0000256" key="10">
    <source>
        <dbReference type="ARBA" id="ARBA00022833"/>
    </source>
</evidence>
<evidence type="ECO:0000256" key="5">
    <source>
        <dbReference type="ARBA" id="ARBA00022553"/>
    </source>
</evidence>
<dbReference type="InterPro" id="IPR027465">
    <property type="entry name" value="TIMP_C"/>
</dbReference>
<evidence type="ECO:0000256" key="13">
    <source>
        <dbReference type="ARBA" id="ARBA00023180"/>
    </source>
</evidence>
<evidence type="ECO:0000256" key="7">
    <source>
        <dbReference type="ARBA" id="ARBA00022690"/>
    </source>
</evidence>
<name>A0A0P6J0Q4_HETGA</name>
<dbReference type="GO" id="GO:2001044">
    <property type="term" value="P:regulation of integrin-mediated signaling pathway"/>
    <property type="evidence" value="ECO:0007669"/>
    <property type="project" value="Ensembl"/>
</dbReference>
<dbReference type="Gene3D" id="3.90.370.10">
    <property type="entry name" value="Tissue inhibitor of metalloproteinase-1. Chain B, domain 1"/>
    <property type="match status" value="1"/>
</dbReference>
<dbReference type="GeneID" id="101722238"/>
<feature type="chain" id="PRO_5044545192" description="Metalloproteinase inhibitor 1" evidence="19">
    <location>
        <begin position="24"/>
        <end position="207"/>
    </location>
</feature>
<evidence type="ECO:0000256" key="4">
    <source>
        <dbReference type="ARBA" id="ARBA00022525"/>
    </source>
</evidence>
<keyword evidence="10 17" id="KW-0862">Zinc</keyword>
<evidence type="ECO:0000256" key="3">
    <source>
        <dbReference type="ARBA" id="ARBA00013524"/>
    </source>
</evidence>
<keyword evidence="22" id="KW-1185">Reference proteome</keyword>
<evidence type="ECO:0000256" key="18">
    <source>
        <dbReference type="PIRSR" id="PIRSR601820-3"/>
    </source>
</evidence>
<feature type="disulfide bond" evidence="18">
    <location>
        <begin position="155"/>
        <end position="160"/>
    </location>
</feature>
<dbReference type="PROSITE" id="PS00288">
    <property type="entry name" value="TIMP"/>
    <property type="match status" value="1"/>
</dbReference>
<reference evidence="23" key="2">
    <citation type="submission" date="2025-04" db="UniProtKB">
        <authorList>
            <consortium name="RefSeq"/>
        </authorList>
    </citation>
    <scope>IDENTIFICATION</scope>
</reference>
<sequence length="207" mass="22948">MAPFVPLASGILLLLSLIDPSRACTCAPPHPQTAFCNSNFVIRAKFMGTVEVNTTTFHKRYEIKVTKTFKGFDPLGNANDIRFLYTPAMESLCGYFHRSQNRSEEFLIAGQLRDGNLHVSTCSFVVPWHSLTSSQHKGFTKTYSAGCGACTVFACSSIPCKLESDTQCLWTDMLLSGTEKGFQSRHLACLPRESGLCTWQSLRTKTD</sequence>
<dbReference type="PANTHER" id="PTHR11844">
    <property type="entry name" value="METALLOPROTEASE INHIBITOR"/>
    <property type="match status" value="1"/>
</dbReference>
<feature type="domain" description="NTR" evidence="20">
    <location>
        <begin position="24"/>
        <end position="147"/>
    </location>
</feature>
<comment type="subunit">
    <text evidence="15">Interacts with MMP1, MMP3, MMP10 and MMP13, but has only very low affinity for MMP14. Interacts with CD63; identified in a complex with CD63 and ITGB1.</text>
</comment>
<evidence type="ECO:0000256" key="1">
    <source>
        <dbReference type="ARBA" id="ARBA00004613"/>
    </source>
</evidence>
<evidence type="ECO:0000256" key="12">
    <source>
        <dbReference type="ARBA" id="ARBA00023157"/>
    </source>
</evidence>